<evidence type="ECO:0000313" key="3">
    <source>
        <dbReference type="EMBL" id="MBF9067751.1"/>
    </source>
</evidence>
<evidence type="ECO:0000313" key="4">
    <source>
        <dbReference type="Proteomes" id="UP000657385"/>
    </source>
</evidence>
<keyword evidence="2" id="KW-0812">Transmembrane</keyword>
<protein>
    <submittedName>
        <fullName evidence="3">DUF4307 domain-containing protein</fullName>
    </submittedName>
</protein>
<evidence type="ECO:0000256" key="2">
    <source>
        <dbReference type="SAM" id="Phobius"/>
    </source>
</evidence>
<accession>A0A931AZU7</accession>
<proteinExistence type="predicted"/>
<name>A0A931AZU7_9ACTN</name>
<sequence>MADTTQGVRPAEQPAEGQSAGQPGTPLRPPVGRYGTRDLAKARRRGKRIYYVTVSLALALVAAIAYKYISGSSVSGEVQTFQVVSAHEVRITLDVSKPDGQAASCTVRSRDENGAEVGRVTVAIPASGGEQLTTVLLKTTSRGTTGELVGCS</sequence>
<comment type="caution">
    <text evidence="3">The sequence shown here is derived from an EMBL/GenBank/DDBJ whole genome shotgun (WGS) entry which is preliminary data.</text>
</comment>
<reference evidence="3" key="1">
    <citation type="submission" date="2020-11" db="EMBL/GenBank/DDBJ databases">
        <title>Isolation and identification of active actinomycetes.</title>
        <authorList>
            <person name="Yu B."/>
        </authorList>
    </citation>
    <scope>NUCLEOTIDE SEQUENCE</scope>
    <source>
        <strain evidence="3">NEAU-YB345</strain>
    </source>
</reference>
<keyword evidence="2" id="KW-0472">Membrane</keyword>
<feature type="region of interest" description="Disordered" evidence="1">
    <location>
        <begin position="1"/>
        <end position="36"/>
    </location>
</feature>
<keyword evidence="4" id="KW-1185">Reference proteome</keyword>
<evidence type="ECO:0000256" key="1">
    <source>
        <dbReference type="SAM" id="MobiDB-lite"/>
    </source>
</evidence>
<dbReference type="EMBL" id="JADPRT010000002">
    <property type="protein sequence ID" value="MBF9067751.1"/>
    <property type="molecule type" value="Genomic_DNA"/>
</dbReference>
<keyword evidence="2" id="KW-1133">Transmembrane helix</keyword>
<dbReference type="Proteomes" id="UP000657385">
    <property type="component" value="Unassembled WGS sequence"/>
</dbReference>
<dbReference type="Pfam" id="PF14155">
    <property type="entry name" value="DUF4307"/>
    <property type="match status" value="1"/>
</dbReference>
<dbReference type="InterPro" id="IPR025443">
    <property type="entry name" value="DUF4307"/>
</dbReference>
<gene>
    <name evidence="3" type="ORF">I2501_06820</name>
</gene>
<feature type="transmembrane region" description="Helical" evidence="2">
    <location>
        <begin position="49"/>
        <end position="69"/>
    </location>
</feature>
<organism evidence="3 4">
    <name type="scientific">Streptacidiphilus fuscans</name>
    <dbReference type="NCBI Taxonomy" id="2789292"/>
    <lineage>
        <taxon>Bacteria</taxon>
        <taxon>Bacillati</taxon>
        <taxon>Actinomycetota</taxon>
        <taxon>Actinomycetes</taxon>
        <taxon>Kitasatosporales</taxon>
        <taxon>Streptomycetaceae</taxon>
        <taxon>Streptacidiphilus</taxon>
    </lineage>
</organism>
<dbReference type="RefSeq" id="WP_196192892.1">
    <property type="nucleotide sequence ID" value="NZ_JADPRT010000002.1"/>
</dbReference>
<dbReference type="AlphaFoldDB" id="A0A931AZU7"/>